<dbReference type="RefSeq" id="XP_043036240.1">
    <property type="nucleotide sequence ID" value="XM_043180668.1"/>
</dbReference>
<comment type="caution">
    <text evidence="2">The sequence shown here is derived from an EMBL/GenBank/DDBJ whole genome shotgun (WGS) entry which is preliminary data.</text>
</comment>
<feature type="compositionally biased region" description="Basic and acidic residues" evidence="1">
    <location>
        <begin position="12"/>
        <end position="24"/>
    </location>
</feature>
<organism evidence="2 3">
    <name type="scientific">Guyanagaster necrorhizus</name>
    <dbReference type="NCBI Taxonomy" id="856835"/>
    <lineage>
        <taxon>Eukaryota</taxon>
        <taxon>Fungi</taxon>
        <taxon>Dikarya</taxon>
        <taxon>Basidiomycota</taxon>
        <taxon>Agaricomycotina</taxon>
        <taxon>Agaricomycetes</taxon>
        <taxon>Agaricomycetidae</taxon>
        <taxon>Agaricales</taxon>
        <taxon>Marasmiineae</taxon>
        <taxon>Physalacriaceae</taxon>
        <taxon>Guyanagaster</taxon>
    </lineage>
</organism>
<evidence type="ECO:0000313" key="3">
    <source>
        <dbReference type="Proteomes" id="UP000812287"/>
    </source>
</evidence>
<evidence type="ECO:0000256" key="1">
    <source>
        <dbReference type="SAM" id="MobiDB-lite"/>
    </source>
</evidence>
<sequence length="122" mass="14429">MKIPRSPMKRRVRDDDDESKKETSSYKVQNRYKIEQRNKKKSPNAKVDEMRGERNQKSLSESQSTKSKRDETKHRKLKNEIEYNAKVPRAKHTLRRRHTRRSTPTVTRARVIISGCSCTVNC</sequence>
<reference evidence="2" key="1">
    <citation type="submission" date="2020-11" db="EMBL/GenBank/DDBJ databases">
        <title>Adaptations for nitrogen fixation in a non-lichenized fungal sporocarp promotes dispersal by wood-feeding termites.</title>
        <authorList>
            <consortium name="DOE Joint Genome Institute"/>
            <person name="Koch R.A."/>
            <person name="Yoon G."/>
            <person name="Arayal U."/>
            <person name="Lail K."/>
            <person name="Amirebrahimi M."/>
            <person name="Labutti K."/>
            <person name="Lipzen A."/>
            <person name="Riley R."/>
            <person name="Barry K."/>
            <person name="Henrissat B."/>
            <person name="Grigoriev I.V."/>
            <person name="Herr J.R."/>
            <person name="Aime M.C."/>
        </authorList>
    </citation>
    <scope>NUCLEOTIDE SEQUENCE</scope>
    <source>
        <strain evidence="2">MCA 3950</strain>
    </source>
</reference>
<accession>A0A9P7VLW3</accession>
<dbReference type="EMBL" id="MU250549">
    <property type="protein sequence ID" value="KAG7442740.1"/>
    <property type="molecule type" value="Genomic_DNA"/>
</dbReference>
<proteinExistence type="predicted"/>
<feature type="compositionally biased region" description="Basic residues" evidence="1">
    <location>
        <begin position="88"/>
        <end position="101"/>
    </location>
</feature>
<feature type="compositionally biased region" description="Basic and acidic residues" evidence="1">
    <location>
        <begin position="67"/>
        <end position="83"/>
    </location>
</feature>
<dbReference type="Proteomes" id="UP000812287">
    <property type="component" value="Unassembled WGS sequence"/>
</dbReference>
<gene>
    <name evidence="2" type="ORF">BT62DRAFT_372188</name>
</gene>
<keyword evidence="3" id="KW-1185">Reference proteome</keyword>
<name>A0A9P7VLW3_9AGAR</name>
<evidence type="ECO:0000313" key="2">
    <source>
        <dbReference type="EMBL" id="KAG7442740.1"/>
    </source>
</evidence>
<feature type="compositionally biased region" description="Basic and acidic residues" evidence="1">
    <location>
        <begin position="46"/>
        <end position="56"/>
    </location>
</feature>
<feature type="region of interest" description="Disordered" evidence="1">
    <location>
        <begin position="1"/>
        <end position="106"/>
    </location>
</feature>
<dbReference type="AlphaFoldDB" id="A0A9P7VLW3"/>
<protein>
    <submittedName>
        <fullName evidence="2">Uncharacterized protein</fullName>
    </submittedName>
</protein>
<dbReference type="GeneID" id="66102964"/>